<name>A0A833PFN9_ACIBZ</name>
<comment type="caution">
    <text evidence="1">The sequence shown here is derived from an EMBL/GenBank/DDBJ whole genome shotgun (WGS) entry which is preliminary data.</text>
</comment>
<evidence type="ECO:0000313" key="2">
    <source>
        <dbReference type="Proteomes" id="UP000490535"/>
    </source>
</evidence>
<evidence type="ECO:0000313" key="1">
    <source>
        <dbReference type="EMBL" id="KAF1025011.1"/>
    </source>
</evidence>
<proteinExistence type="predicted"/>
<dbReference type="Proteomes" id="UP000490535">
    <property type="component" value="Unassembled WGS sequence"/>
</dbReference>
<gene>
    <name evidence="1" type="ORF">GAK29_02180</name>
</gene>
<dbReference type="EMBL" id="WNDP01000048">
    <property type="protein sequence ID" value="KAF1025011.1"/>
    <property type="molecule type" value="Genomic_DNA"/>
</dbReference>
<accession>A0A833PFN9</accession>
<reference evidence="2" key="1">
    <citation type="journal article" date="2020" name="MBio">
        <title>Horizontal gene transfer to a defensive symbiont with a reduced genome amongst a multipartite beetle microbiome.</title>
        <authorList>
            <person name="Waterworth S.C."/>
            <person name="Florez L.V."/>
            <person name="Rees E.R."/>
            <person name="Hertweck C."/>
            <person name="Kaltenpoth M."/>
            <person name="Kwan J.C."/>
        </authorList>
    </citation>
    <scope>NUCLEOTIDE SEQUENCE [LARGE SCALE GENOMIC DNA]</scope>
</reference>
<protein>
    <submittedName>
        <fullName evidence="1">Uncharacterized protein</fullName>
    </submittedName>
</protein>
<dbReference type="AlphaFoldDB" id="A0A833PFN9"/>
<organism evidence="1 2">
    <name type="scientific">Acinetobacter bereziniae</name>
    <name type="common">Acinetobacter genomosp. 10</name>
    <dbReference type="NCBI Taxonomy" id="106648"/>
    <lineage>
        <taxon>Bacteria</taxon>
        <taxon>Pseudomonadati</taxon>
        <taxon>Pseudomonadota</taxon>
        <taxon>Gammaproteobacteria</taxon>
        <taxon>Moraxellales</taxon>
        <taxon>Moraxellaceae</taxon>
        <taxon>Acinetobacter</taxon>
    </lineage>
</organism>
<sequence length="102" mass="11870">MTTNKIFKKAPEHKQVQWTQSWYEPALKSLEAFLEVRKSNLRKIKRDESNAAITRNEFIETLMNDHRITLYQAAEIISSLHRAGKIFMFGQFIQIKENGGAS</sequence>